<reference evidence="6 7" key="1">
    <citation type="submission" date="2020-09" db="EMBL/GenBank/DDBJ databases">
        <title>Diversity and distribution of actinomycetes associated with coral in the coast of Hainan.</title>
        <authorList>
            <person name="Li F."/>
        </authorList>
    </citation>
    <scope>NUCLEOTIDE SEQUENCE [LARGE SCALE GENOMIC DNA]</scope>
    <source>
        <strain evidence="6 7">HNM0947</strain>
    </source>
</reference>
<keyword evidence="3 6" id="KW-0560">Oxidoreductase</keyword>
<dbReference type="EMBL" id="JADBGI010000009">
    <property type="protein sequence ID" value="MBE2999548.1"/>
    <property type="molecule type" value="Genomic_DNA"/>
</dbReference>
<proteinExistence type="predicted"/>
<keyword evidence="2" id="KW-0288">FMN</keyword>
<evidence type="ECO:0000256" key="4">
    <source>
        <dbReference type="ARBA" id="ARBA00023033"/>
    </source>
</evidence>
<feature type="domain" description="Luciferase-like" evidence="5">
    <location>
        <begin position="2"/>
        <end position="245"/>
    </location>
</feature>
<dbReference type="SUPFAM" id="SSF51679">
    <property type="entry name" value="Bacterial luciferase-like"/>
    <property type="match status" value="1"/>
</dbReference>
<keyword evidence="7" id="KW-1185">Reference proteome</keyword>
<keyword evidence="4" id="KW-0503">Monooxygenase</keyword>
<dbReference type="Gene3D" id="3.20.20.30">
    <property type="entry name" value="Luciferase-like domain"/>
    <property type="match status" value="1"/>
</dbReference>
<evidence type="ECO:0000313" key="7">
    <source>
        <dbReference type="Proteomes" id="UP000806528"/>
    </source>
</evidence>
<keyword evidence="1" id="KW-0285">Flavoprotein</keyword>
<evidence type="ECO:0000313" key="6">
    <source>
        <dbReference type="EMBL" id="MBE2999548.1"/>
    </source>
</evidence>
<comment type="caution">
    <text evidence="6">The sequence shown here is derived from an EMBL/GenBank/DDBJ whole genome shotgun (WGS) entry which is preliminary data.</text>
</comment>
<dbReference type="EC" id="1.-.-.-" evidence="6"/>
<dbReference type="GO" id="GO:0016491">
    <property type="term" value="F:oxidoreductase activity"/>
    <property type="evidence" value="ECO:0007669"/>
    <property type="project" value="UniProtKB-KW"/>
</dbReference>
<dbReference type="InterPro" id="IPR036661">
    <property type="entry name" value="Luciferase-like_sf"/>
</dbReference>
<dbReference type="Pfam" id="PF00296">
    <property type="entry name" value="Bac_luciferase"/>
    <property type="match status" value="1"/>
</dbReference>
<evidence type="ECO:0000256" key="3">
    <source>
        <dbReference type="ARBA" id="ARBA00023002"/>
    </source>
</evidence>
<sequence length="300" mass="33434">MRIGVNLPNFGPDMGPKTLLGWGRTVEELGYDLLLVSDHLALAPDAASRSPAPFYESFTSLAWLAARTERVELGTGVVIMPHRHPLDLARTAATLDQLSDGRLVLGVGVGWARQGYEALGVPFERRGRITDEYLRAVRRVWEQERATFSGEYAVFRDVHTGPAPARWPGPPVWVGGNSRAALRRAVRHGDAWHPLWPQVWWLHEAALPEMRRIARAEERPVPDLCPRIQVSVHSAPLPEDARRTGHGSAEQIRADLEALHALGCAYVVVDTDPGDQRLRRSAEEDWQELARVAQIVSDPF</sequence>
<name>A0ABR9P6S1_9ACTN</name>
<protein>
    <submittedName>
        <fullName evidence="6">TIGR03619 family F420-dependent LLM class oxidoreductase</fullName>
        <ecNumber evidence="6">1.-.-.-</ecNumber>
    </submittedName>
</protein>
<dbReference type="Proteomes" id="UP000806528">
    <property type="component" value="Unassembled WGS sequence"/>
</dbReference>
<dbReference type="NCBIfam" id="TIGR03619">
    <property type="entry name" value="F420_Rv2161c"/>
    <property type="match status" value="1"/>
</dbReference>
<evidence type="ECO:0000256" key="1">
    <source>
        <dbReference type="ARBA" id="ARBA00022630"/>
    </source>
</evidence>
<dbReference type="InterPro" id="IPR011251">
    <property type="entry name" value="Luciferase-like_dom"/>
</dbReference>
<accession>A0ABR9P6S1</accession>
<dbReference type="PANTHER" id="PTHR42847">
    <property type="entry name" value="ALKANESULFONATE MONOOXYGENASE"/>
    <property type="match status" value="1"/>
</dbReference>
<dbReference type="RefSeq" id="WP_193122165.1">
    <property type="nucleotide sequence ID" value="NZ_JADBGI010000009.1"/>
</dbReference>
<organism evidence="6 7">
    <name type="scientific">Nocardiopsis coralli</name>
    <dbReference type="NCBI Taxonomy" id="2772213"/>
    <lineage>
        <taxon>Bacteria</taxon>
        <taxon>Bacillati</taxon>
        <taxon>Actinomycetota</taxon>
        <taxon>Actinomycetes</taxon>
        <taxon>Streptosporangiales</taxon>
        <taxon>Nocardiopsidaceae</taxon>
        <taxon>Nocardiopsis</taxon>
    </lineage>
</organism>
<dbReference type="InterPro" id="IPR019921">
    <property type="entry name" value="Lucif-like_OxRdtase_Rv2161c"/>
</dbReference>
<dbReference type="PANTHER" id="PTHR42847:SF4">
    <property type="entry name" value="ALKANESULFONATE MONOOXYGENASE-RELATED"/>
    <property type="match status" value="1"/>
</dbReference>
<dbReference type="InterPro" id="IPR050172">
    <property type="entry name" value="SsuD_RutA_monooxygenase"/>
</dbReference>
<evidence type="ECO:0000259" key="5">
    <source>
        <dbReference type="Pfam" id="PF00296"/>
    </source>
</evidence>
<gene>
    <name evidence="6" type="ORF">IDM40_12645</name>
</gene>
<evidence type="ECO:0000256" key="2">
    <source>
        <dbReference type="ARBA" id="ARBA00022643"/>
    </source>
</evidence>